<evidence type="ECO:0000313" key="2">
    <source>
        <dbReference type="EMBL" id="UNK47466.1"/>
    </source>
</evidence>
<feature type="transmembrane region" description="Helical" evidence="1">
    <location>
        <begin position="419"/>
        <end position="435"/>
    </location>
</feature>
<feature type="transmembrane region" description="Helical" evidence="1">
    <location>
        <begin position="25"/>
        <end position="48"/>
    </location>
</feature>
<keyword evidence="3" id="KW-1185">Reference proteome</keyword>
<sequence length="666" mass="71757">MALLIVFYVPGYLGLRGLRLPSLPAAVLAPAAGAAFAAAGTMFCLISGLQWNGISAAIVAALCIAVCVLLGRLIAAPSDPPNSPISRFFKLLVAGSLVAAATIIGAVQVGSMGELDRVAQAWDPTYHVNVLQWIKDNGQASPWSIWPIFGGAPPSFYPSGWHAMVALVPGSVVVSGNLSVLIIGCLVWPTSMCLLSRALFPNKPVVWIATPIVAASLLAFPFVQMGRSGQWPNSFATALLPAILALGIEMQFRSRVRWTADAVLPGRHMTHRTIADRRGTIARLVSLMIVTAGAVWIHPSALFALLALGGLYMVRFSVLWCRGIWLRNQMQGVLLTSSLIAASVMTAIVLVNSDILAGVIGYPRRAIAGWEDALTWVVFDLPRPPDHEDATADSYGIVVGVLMIIGTALALLMPRARPAVGGMAISVLLFVFAAGPEGPFRWLSGIWYKDPPRLAPLVLIFGCVFAAFALESVLHRILRSFRPIRRRERLLQPMTAAVCIGVLAITFVASSSFRYEFRVTAAGAPYSTTPGASGRGLVGAEQEFIKSFGPLLPEGAIVIGDPFNGLPYIYSLTGHQVVYFQMVMTSGSADKHYLRHHFHDINKDPKVCDALNRLGATHLYDDQLIRAHQSNGSLKWPGFKDIDFSHGFRQISSQGSTALYEITACR</sequence>
<feature type="transmembrane region" description="Helical" evidence="1">
    <location>
        <begin position="333"/>
        <end position="351"/>
    </location>
</feature>
<accession>A0ABY3WBT1</accession>
<feature type="transmembrane region" description="Helical" evidence="1">
    <location>
        <begin position="490"/>
        <end position="509"/>
    </location>
</feature>
<protein>
    <recommendedName>
        <fullName evidence="4">Arabinofuranosyltransferase AftA N-terminal domain-containing protein</fullName>
    </recommendedName>
</protein>
<dbReference type="RefSeq" id="WP_241915205.1">
    <property type="nucleotide sequence ID" value="NZ_CP093326.1"/>
</dbReference>
<keyword evidence="1" id="KW-1133">Transmembrane helix</keyword>
<organism evidence="2 3">
    <name type="scientific">Arthrobacter sulfonylureivorans</name>
    <dbReference type="NCBI Taxonomy" id="2486855"/>
    <lineage>
        <taxon>Bacteria</taxon>
        <taxon>Bacillati</taxon>
        <taxon>Actinomycetota</taxon>
        <taxon>Actinomycetes</taxon>
        <taxon>Micrococcales</taxon>
        <taxon>Micrococcaceae</taxon>
        <taxon>Arthrobacter</taxon>
    </lineage>
</organism>
<evidence type="ECO:0000313" key="3">
    <source>
        <dbReference type="Proteomes" id="UP000829069"/>
    </source>
</evidence>
<feature type="transmembrane region" description="Helical" evidence="1">
    <location>
        <begin position="303"/>
        <end position="321"/>
    </location>
</feature>
<keyword evidence="1" id="KW-0812">Transmembrane</keyword>
<dbReference type="EMBL" id="CP093326">
    <property type="protein sequence ID" value="UNK47466.1"/>
    <property type="molecule type" value="Genomic_DNA"/>
</dbReference>
<dbReference type="Pfam" id="PF20176">
    <property type="entry name" value="DUF6541"/>
    <property type="match status" value="1"/>
</dbReference>
<feature type="transmembrane region" description="Helical" evidence="1">
    <location>
        <begin position="231"/>
        <end position="248"/>
    </location>
</feature>
<name>A0ABY3WBT1_9MICC</name>
<proteinExistence type="predicted"/>
<feature type="transmembrane region" description="Helical" evidence="1">
    <location>
        <begin position="205"/>
        <end position="225"/>
    </location>
</feature>
<keyword evidence="1" id="KW-0472">Membrane</keyword>
<gene>
    <name evidence="2" type="ORF">MNQ99_09135</name>
</gene>
<evidence type="ECO:0000256" key="1">
    <source>
        <dbReference type="SAM" id="Phobius"/>
    </source>
</evidence>
<feature type="transmembrane region" description="Helical" evidence="1">
    <location>
        <begin position="280"/>
        <end position="297"/>
    </location>
</feature>
<feature type="transmembrane region" description="Helical" evidence="1">
    <location>
        <begin position="161"/>
        <end position="184"/>
    </location>
</feature>
<reference evidence="2 3" key="1">
    <citation type="submission" date="2022-03" db="EMBL/GenBank/DDBJ databases">
        <title>Isotopic signatures of nitrous oxide derived from detoxification processes.</title>
        <authorList>
            <person name="Behrendt U."/>
            <person name="Buchen C."/>
            <person name="Well R."/>
            <person name="Ulrich A."/>
            <person name="Rohe L."/>
            <person name="Kolb S."/>
            <person name="Schloter M."/>
            <person name="Horn M.A."/>
            <person name="Augustin J."/>
        </authorList>
    </citation>
    <scope>NUCLEOTIDE SEQUENCE [LARGE SCALE GENOMIC DNA]</scope>
    <source>
        <strain evidence="2 3">S4-C24</strain>
    </source>
</reference>
<feature type="transmembrane region" description="Helical" evidence="1">
    <location>
        <begin position="455"/>
        <end position="478"/>
    </location>
</feature>
<feature type="transmembrane region" description="Helical" evidence="1">
    <location>
        <begin position="394"/>
        <end position="412"/>
    </location>
</feature>
<feature type="transmembrane region" description="Helical" evidence="1">
    <location>
        <begin position="88"/>
        <end position="107"/>
    </location>
</feature>
<dbReference type="InterPro" id="IPR046671">
    <property type="entry name" value="DUF6541"/>
</dbReference>
<dbReference type="Proteomes" id="UP000829069">
    <property type="component" value="Chromosome"/>
</dbReference>
<evidence type="ECO:0008006" key="4">
    <source>
        <dbReference type="Google" id="ProtNLM"/>
    </source>
</evidence>
<feature type="transmembrane region" description="Helical" evidence="1">
    <location>
        <begin position="54"/>
        <end position="76"/>
    </location>
</feature>